<proteinExistence type="predicted"/>
<protein>
    <submittedName>
        <fullName evidence="1">Uncharacterized protein</fullName>
    </submittedName>
</protein>
<name>A0A4R2T8N5_9FIRM</name>
<reference evidence="1 2" key="1">
    <citation type="submission" date="2019-03" db="EMBL/GenBank/DDBJ databases">
        <title>Genomic Encyclopedia of Type Strains, Phase IV (KMG-IV): sequencing the most valuable type-strain genomes for metagenomic binning, comparative biology and taxonomic classification.</title>
        <authorList>
            <person name="Goeker M."/>
        </authorList>
    </citation>
    <scope>NUCLEOTIDE SEQUENCE [LARGE SCALE GENOMIC DNA]</scope>
    <source>
        <strain evidence="1 2">DSM 100013</strain>
    </source>
</reference>
<dbReference type="AlphaFoldDB" id="A0A4R2T8N5"/>
<sequence>MGGGSAHHTISLTESVAALADPEGAPALAAPCKLEGVANTETLSDISDYIRKFLQRKGRGKYND</sequence>
<accession>A0A4R2T8N5</accession>
<keyword evidence="2" id="KW-1185">Reference proteome</keyword>
<evidence type="ECO:0000313" key="2">
    <source>
        <dbReference type="Proteomes" id="UP000295504"/>
    </source>
</evidence>
<dbReference type="Proteomes" id="UP000295504">
    <property type="component" value="Unassembled WGS sequence"/>
</dbReference>
<dbReference type="EMBL" id="SLYC01000075">
    <property type="protein sequence ID" value="TCP93548.1"/>
    <property type="molecule type" value="Genomic_DNA"/>
</dbReference>
<organism evidence="1 2">
    <name type="scientific">Serpentinicella alkaliphila</name>
    <dbReference type="NCBI Taxonomy" id="1734049"/>
    <lineage>
        <taxon>Bacteria</taxon>
        <taxon>Bacillati</taxon>
        <taxon>Bacillota</taxon>
        <taxon>Clostridia</taxon>
        <taxon>Peptostreptococcales</taxon>
        <taxon>Natronincolaceae</taxon>
        <taxon>Serpentinicella</taxon>
    </lineage>
</organism>
<comment type="caution">
    <text evidence="1">The sequence shown here is derived from an EMBL/GenBank/DDBJ whole genome shotgun (WGS) entry which is preliminary data.</text>
</comment>
<evidence type="ECO:0000313" key="1">
    <source>
        <dbReference type="EMBL" id="TCP93548.1"/>
    </source>
</evidence>
<gene>
    <name evidence="1" type="ORF">EDD79_10753</name>
</gene>